<protein>
    <submittedName>
        <fullName evidence="1">Uncharacterized protein</fullName>
    </submittedName>
</protein>
<accession>A0A192CLC6</accession>
<keyword evidence="1" id="KW-0614">Plasmid</keyword>
<sequence length="78" mass="8576">MADLNLIPENCQRCEDEESITAKAVIPPHPASSYVETYVGRAVPTGQYRIDRPSGPLTSLYDKGGRLDIANYCTVSLF</sequence>
<evidence type="ECO:0000313" key="2">
    <source>
        <dbReference type="Proteomes" id="UP000183316"/>
    </source>
</evidence>
<evidence type="ECO:0000313" key="1">
    <source>
        <dbReference type="EMBL" id="ANK07008.1"/>
    </source>
</evidence>
<proteinExistence type="predicted"/>
<gene>
    <name evidence="1" type="ORF">WLH_05747</name>
</gene>
<dbReference type="Proteomes" id="UP000183316">
    <property type="component" value="Plasmid unnamed"/>
</dbReference>
<dbReference type="PATRIC" id="fig|941280.3.peg.5707"/>
<geneLocation type="plasmid" evidence="2"/>
<reference evidence="1 2" key="1">
    <citation type="submission" date="2016-03" db="EMBL/GenBank/DDBJ databases">
        <title>Genome Sequence and Comparative Pathogenic Determinants of Uropathogenic Escherichia coli O25b:H4, a Clinical Isolate from Saudi Arabia.</title>
        <authorList>
            <person name="Alyamani E.A.J."/>
            <person name="Khiyami M.A."/>
            <person name="Booq R.Y."/>
            <person name="Bahwerth F.S."/>
            <person name="Vaisvil B."/>
            <person name="Schmitt D.P."/>
            <person name="Kapatral V."/>
        </authorList>
    </citation>
    <scope>NUCLEOTIDE SEQUENCE [LARGE SCALE GENOMIC DNA]</scope>
    <source>
        <strain evidence="1 2">O25b:H4</strain>
        <plasmid evidence="2">Plasmid</plasmid>
    </source>
</reference>
<organism evidence="1 2">
    <name type="scientific">Escherichia coli O25b:H4</name>
    <dbReference type="NCBI Taxonomy" id="941280"/>
    <lineage>
        <taxon>Bacteria</taxon>
        <taxon>Pseudomonadati</taxon>
        <taxon>Pseudomonadota</taxon>
        <taxon>Gammaproteobacteria</taxon>
        <taxon>Enterobacterales</taxon>
        <taxon>Enterobacteriaceae</taxon>
        <taxon>Escherichia</taxon>
    </lineage>
</organism>
<name>A0A192CLC6_ECO25</name>
<dbReference type="EMBL" id="CP015086">
    <property type="protein sequence ID" value="ANK07008.1"/>
    <property type="molecule type" value="Genomic_DNA"/>
</dbReference>
<dbReference type="AlphaFoldDB" id="A0A192CLC6"/>